<feature type="transmembrane region" description="Helical" evidence="2">
    <location>
        <begin position="98"/>
        <end position="116"/>
    </location>
</feature>
<accession>A0A1G9JXM2</accession>
<proteinExistence type="predicted"/>
<evidence type="ECO:0000256" key="2">
    <source>
        <dbReference type="SAM" id="Phobius"/>
    </source>
</evidence>
<dbReference type="STRING" id="417292.SAMN05421806_1385"/>
<dbReference type="AlphaFoldDB" id="A0A1G9JXM2"/>
<organism evidence="3 4">
    <name type="scientific">Streptomyces indicus</name>
    <dbReference type="NCBI Taxonomy" id="417292"/>
    <lineage>
        <taxon>Bacteria</taxon>
        <taxon>Bacillati</taxon>
        <taxon>Actinomycetota</taxon>
        <taxon>Actinomycetes</taxon>
        <taxon>Kitasatosporales</taxon>
        <taxon>Streptomycetaceae</taxon>
        <taxon>Streptomyces</taxon>
    </lineage>
</organism>
<dbReference type="CDD" id="cd16428">
    <property type="entry name" value="TcpC_C"/>
    <property type="match status" value="1"/>
</dbReference>
<dbReference type="Proteomes" id="UP000199155">
    <property type="component" value="Unassembled WGS sequence"/>
</dbReference>
<dbReference type="InterPro" id="IPR035628">
    <property type="entry name" value="TcpC_C"/>
</dbReference>
<sequence>MASFGTIARKVMGLPEPTGKDGSGEKPTAGVPRQTEAAPPRPVNPWESAGAELRQQTAAGTAGKGARPAPSRTSSGTPWTPQDERSGAVFVKRLGRGLVWFVVILAAVTGVRAWFIPPKAPAPKAPTVKTEAAYPNEAAQAVAARFARAYLGWDESKAEEREQLLASVLPPDTDATMGWDGHGRQDVLAVQPGAVTPTKNAQARVRVDVLVRPVAEAEPAKDKKKAAAPAEQPARWVGLDIPVAQSGGQIVVTGRPGLVGIPKHGPKAPDAPTTQTDPELSTQTEGAVDKFFAAYAAGDTDAVTAPGASVPALPAGVEYKGLVSWSADAGSGDSRAGTARVSWSLGGASVEQVYRVTITRVSTSDAHRWQVDDVRGGSA</sequence>
<keyword evidence="2" id="KW-1133">Transmembrane helix</keyword>
<dbReference type="EMBL" id="FNFF01000038">
    <property type="protein sequence ID" value="SDL42268.1"/>
    <property type="molecule type" value="Genomic_DNA"/>
</dbReference>
<feature type="region of interest" description="Disordered" evidence="1">
    <location>
        <begin position="1"/>
        <end position="83"/>
    </location>
</feature>
<protein>
    <submittedName>
        <fullName evidence="3">Conjugative transposon protein TcpC</fullName>
    </submittedName>
</protein>
<dbReference type="OrthoDB" id="3817052at2"/>
<keyword evidence="2" id="KW-0812">Transmembrane</keyword>
<dbReference type="RefSeq" id="WP_143041454.1">
    <property type="nucleotide sequence ID" value="NZ_FNFF01000038.1"/>
</dbReference>
<dbReference type="Gene3D" id="3.10.450.540">
    <property type="match status" value="1"/>
</dbReference>
<name>A0A1G9JXM2_9ACTN</name>
<feature type="region of interest" description="Disordered" evidence="1">
    <location>
        <begin position="258"/>
        <end position="280"/>
    </location>
</feature>
<evidence type="ECO:0000256" key="1">
    <source>
        <dbReference type="SAM" id="MobiDB-lite"/>
    </source>
</evidence>
<feature type="compositionally biased region" description="Polar residues" evidence="1">
    <location>
        <begin position="71"/>
        <end position="80"/>
    </location>
</feature>
<evidence type="ECO:0000313" key="4">
    <source>
        <dbReference type="Proteomes" id="UP000199155"/>
    </source>
</evidence>
<evidence type="ECO:0000313" key="3">
    <source>
        <dbReference type="EMBL" id="SDL42268.1"/>
    </source>
</evidence>
<gene>
    <name evidence="3" type="ORF">SAMN05421806_1385</name>
</gene>
<keyword evidence="4" id="KW-1185">Reference proteome</keyword>
<keyword evidence="2" id="KW-0472">Membrane</keyword>
<reference evidence="3 4" key="1">
    <citation type="submission" date="2016-10" db="EMBL/GenBank/DDBJ databases">
        <authorList>
            <person name="de Groot N.N."/>
        </authorList>
    </citation>
    <scope>NUCLEOTIDE SEQUENCE [LARGE SCALE GENOMIC DNA]</scope>
    <source>
        <strain evidence="3 4">CGMCC 4.5727</strain>
    </source>
</reference>
<dbReference type="CDD" id="cd16386">
    <property type="entry name" value="TcpC_N"/>
    <property type="match status" value="1"/>
</dbReference>
<feature type="compositionally biased region" description="Low complexity" evidence="1">
    <location>
        <begin position="54"/>
        <end position="70"/>
    </location>
</feature>